<evidence type="ECO:0000256" key="1">
    <source>
        <dbReference type="SAM" id="Phobius"/>
    </source>
</evidence>
<evidence type="ECO:0000313" key="2">
    <source>
        <dbReference type="EMBL" id="SHF17177.1"/>
    </source>
</evidence>
<feature type="transmembrane region" description="Helical" evidence="1">
    <location>
        <begin position="19"/>
        <end position="37"/>
    </location>
</feature>
<keyword evidence="1" id="KW-0812">Transmembrane</keyword>
<dbReference type="Proteomes" id="UP000184035">
    <property type="component" value="Unassembled WGS sequence"/>
</dbReference>
<keyword evidence="1" id="KW-0472">Membrane</keyword>
<name>A0A1M4ZH98_9CLOT</name>
<proteinExistence type="predicted"/>
<dbReference type="AlphaFoldDB" id="A0A1M4ZH98"/>
<gene>
    <name evidence="2" type="ORF">SAMN05443638_1471</name>
</gene>
<evidence type="ECO:0000313" key="3">
    <source>
        <dbReference type="Proteomes" id="UP000184035"/>
    </source>
</evidence>
<sequence>NIFIIFKGILFYLNIKIEIYFSIAVWFIYFYGRYIYVKNLHIRLNNKGLVNINY</sequence>
<keyword evidence="3" id="KW-1185">Reference proteome</keyword>
<feature type="non-terminal residue" evidence="2">
    <location>
        <position position="1"/>
    </location>
</feature>
<protein>
    <submittedName>
        <fullName evidence="2">Uncharacterized protein</fullName>
    </submittedName>
</protein>
<reference evidence="2 3" key="1">
    <citation type="submission" date="2016-11" db="EMBL/GenBank/DDBJ databases">
        <authorList>
            <person name="Jaros S."/>
            <person name="Januszkiewicz K."/>
            <person name="Wedrychowicz H."/>
        </authorList>
    </citation>
    <scope>NUCLEOTIDE SEQUENCE [LARGE SCALE GENOMIC DNA]</scope>
    <source>
        <strain evidence="2 3">DSM 2631</strain>
    </source>
</reference>
<organism evidence="2 3">
    <name type="scientific">Clostridium fallax</name>
    <dbReference type="NCBI Taxonomy" id="1533"/>
    <lineage>
        <taxon>Bacteria</taxon>
        <taxon>Bacillati</taxon>
        <taxon>Bacillota</taxon>
        <taxon>Clostridia</taxon>
        <taxon>Eubacteriales</taxon>
        <taxon>Clostridiaceae</taxon>
        <taxon>Clostridium</taxon>
    </lineage>
</organism>
<accession>A0A1M4ZH98</accession>
<dbReference type="EMBL" id="FQVM01000047">
    <property type="protein sequence ID" value="SHF17177.1"/>
    <property type="molecule type" value="Genomic_DNA"/>
</dbReference>
<keyword evidence="1" id="KW-1133">Transmembrane helix</keyword>